<gene>
    <name evidence="1" type="ORF">EWM64_g9367</name>
</gene>
<proteinExistence type="predicted"/>
<comment type="caution">
    <text evidence="1">The sequence shown here is derived from an EMBL/GenBank/DDBJ whole genome shotgun (WGS) entry which is preliminary data.</text>
</comment>
<dbReference type="Proteomes" id="UP000298061">
    <property type="component" value="Unassembled WGS sequence"/>
</dbReference>
<evidence type="ECO:0000313" key="2">
    <source>
        <dbReference type="Proteomes" id="UP000298061"/>
    </source>
</evidence>
<reference evidence="1 2" key="1">
    <citation type="submission" date="2019-02" db="EMBL/GenBank/DDBJ databases">
        <title>Genome sequencing of the rare red list fungi Hericium alpestre (H. flagellum).</title>
        <authorList>
            <person name="Buettner E."/>
            <person name="Kellner H."/>
        </authorList>
    </citation>
    <scope>NUCLEOTIDE SEQUENCE [LARGE SCALE GENOMIC DNA]</scope>
    <source>
        <strain evidence="1 2">DSM 108284</strain>
    </source>
</reference>
<dbReference type="AlphaFoldDB" id="A0A4Y9ZIN8"/>
<dbReference type="EMBL" id="SFCI01001966">
    <property type="protein sequence ID" value="TFY74646.1"/>
    <property type="molecule type" value="Genomic_DNA"/>
</dbReference>
<keyword evidence="2" id="KW-1185">Reference proteome</keyword>
<accession>A0A4Y9ZIN8</accession>
<name>A0A4Y9ZIN8_9AGAM</name>
<sequence length="130" mass="15068">MREFILVKFHAWKQELIICSVGMSVVDRVQIAFAEHGLQEIGQFMGDQLSCYIIHCIIDKSHVAHDNLVYATAEPLHDFLLQEMEDNLKLFHLIMWQPCEEVHLSGGLQFWSGHGERRAQNAWKLCMLFG</sequence>
<evidence type="ECO:0000313" key="1">
    <source>
        <dbReference type="EMBL" id="TFY74646.1"/>
    </source>
</evidence>
<protein>
    <submittedName>
        <fullName evidence="1">Uncharacterized protein</fullName>
    </submittedName>
</protein>
<organism evidence="1 2">
    <name type="scientific">Hericium alpestre</name>
    <dbReference type="NCBI Taxonomy" id="135208"/>
    <lineage>
        <taxon>Eukaryota</taxon>
        <taxon>Fungi</taxon>
        <taxon>Dikarya</taxon>
        <taxon>Basidiomycota</taxon>
        <taxon>Agaricomycotina</taxon>
        <taxon>Agaricomycetes</taxon>
        <taxon>Russulales</taxon>
        <taxon>Hericiaceae</taxon>
        <taxon>Hericium</taxon>
    </lineage>
</organism>